<reference evidence="9" key="1">
    <citation type="submission" date="2023-07" db="EMBL/GenBank/DDBJ databases">
        <title>A draft genome of Kazachstania heterogenica Y-27499.</title>
        <authorList>
            <person name="Donic C."/>
            <person name="Kralova J.S."/>
            <person name="Fidel L."/>
            <person name="Ben-Dor S."/>
            <person name="Jung S."/>
        </authorList>
    </citation>
    <scope>NUCLEOTIDE SEQUENCE [LARGE SCALE GENOMIC DNA]</scope>
    <source>
        <strain evidence="9">Y27499</strain>
    </source>
</reference>
<feature type="region of interest" description="Disordered" evidence="5">
    <location>
        <begin position="245"/>
        <end position="268"/>
    </location>
</feature>
<dbReference type="GO" id="GO:0003729">
    <property type="term" value="F:mRNA binding"/>
    <property type="evidence" value="ECO:0007669"/>
    <property type="project" value="TreeGrafter"/>
</dbReference>
<dbReference type="Proteomes" id="UP001306508">
    <property type="component" value="Unassembled WGS sequence"/>
</dbReference>
<dbReference type="GO" id="GO:0031087">
    <property type="term" value="P:deadenylation-independent decapping of nuclear-transcribed mRNA"/>
    <property type="evidence" value="ECO:0007669"/>
    <property type="project" value="TreeGrafter"/>
</dbReference>
<organism evidence="8 9">
    <name type="scientific">Arxiozyma heterogenica</name>
    <dbReference type="NCBI Taxonomy" id="278026"/>
    <lineage>
        <taxon>Eukaryota</taxon>
        <taxon>Fungi</taxon>
        <taxon>Dikarya</taxon>
        <taxon>Ascomycota</taxon>
        <taxon>Saccharomycotina</taxon>
        <taxon>Saccharomycetes</taxon>
        <taxon>Saccharomycetales</taxon>
        <taxon>Saccharomycetaceae</taxon>
        <taxon>Arxiozyma</taxon>
    </lineage>
</organism>
<dbReference type="InterPro" id="IPR004443">
    <property type="entry name" value="YjeF_N_dom"/>
</dbReference>
<evidence type="ECO:0000256" key="1">
    <source>
        <dbReference type="ARBA" id="ARBA00004201"/>
    </source>
</evidence>
<dbReference type="InterPro" id="IPR036652">
    <property type="entry name" value="YjeF_N_dom_sf"/>
</dbReference>
<feature type="compositionally biased region" description="Acidic residues" evidence="5">
    <location>
        <begin position="255"/>
        <end position="268"/>
    </location>
</feature>
<evidence type="ECO:0000313" key="8">
    <source>
        <dbReference type="EMBL" id="KAK5782053.1"/>
    </source>
</evidence>
<dbReference type="GO" id="GO:0033962">
    <property type="term" value="P:P-body assembly"/>
    <property type="evidence" value="ECO:0007669"/>
    <property type="project" value="TreeGrafter"/>
</dbReference>
<feature type="compositionally biased region" description="Polar residues" evidence="5">
    <location>
        <begin position="87"/>
        <end position="98"/>
    </location>
</feature>
<dbReference type="Pfam" id="PF03853">
    <property type="entry name" value="YjeF_N"/>
    <property type="match status" value="1"/>
</dbReference>
<evidence type="ECO:0000256" key="3">
    <source>
        <dbReference type="ARBA" id="ARBA00015797"/>
    </source>
</evidence>
<dbReference type="AlphaFoldDB" id="A0AAN7WU56"/>
<dbReference type="PANTHER" id="PTHR13612">
    <property type="entry name" value="ENHANCER OF MRNA-DECAPPING PROTEIN 3"/>
    <property type="match status" value="1"/>
</dbReference>
<comment type="similarity">
    <text evidence="2">Belongs to the EDC3 family.</text>
</comment>
<dbReference type="PROSITE" id="PS51512">
    <property type="entry name" value="DFDF"/>
    <property type="match status" value="1"/>
</dbReference>
<keyword evidence="4" id="KW-0963">Cytoplasm</keyword>
<protein>
    <recommendedName>
        <fullName evidence="3">Enhancer of mRNA-decapping protein 3</fullName>
    </recommendedName>
</protein>
<feature type="domain" description="YjeF N-terminal" evidence="6">
    <location>
        <begin position="360"/>
        <end position="603"/>
    </location>
</feature>
<sequence>MTRQQSQFVGFGVQVELKDGKLIQGKIGKATSKGLTLYDVEFSDGGTSQAFKVRASRLKDLKVLSVAQNNRIGNKQNRVYNNNNKNGSIRENNKFSGFNSNQSSTISNNSINKNDIKQNNGRNSNNNSNYNTGSSNNTESDNWQNDDIRKIKESEDFDFQGNLNMFNKKDVFAQLKQQDTVDSAQRLISHNRKPIDNNYKNGRNGKDSSLDLLNNSNNNFDIDEMVIPNAKKDAWDQIMYDSRMQNNDKFGSSDNNDENEDEDEDDDYDEEFEDANYFPITKSINITHLLHSAVNSTNNDSRDDNNNDRNGNSELLSKLEKMIINETSKTARSNSISNFNPILINPKNNKEIPMATPVQLLEIERLTEETFHISMNDCIDNNFALNASYYIRQKLGGESRLTMNNSNPEPLVVVLASDSNRSGRKALALSRYLCQTQQVRVLMVFSCSMKNIEENNKVLKANIDIFVKCGGKIATDIKQLKTILTTLNSPIEIVIDAIQGFDCNLIDFDISQNRIIDMINWCNETIENNNVKVYSIDMPSGYDSGSGLQNFDVAMHRIDRVLCSYTWPLIALANMKSIIANSNHENDGNIILVDCGIPQNVYLERNSLRKFHSVDTFTTKGYLSLSL</sequence>
<proteinExistence type="inferred from homology"/>
<dbReference type="PANTHER" id="PTHR13612:SF0">
    <property type="entry name" value="ENHANCER OF MRNA-DECAPPING PROTEIN 3"/>
    <property type="match status" value="1"/>
</dbReference>
<feature type="domain" description="DFDF" evidence="7">
    <location>
        <begin position="145"/>
        <end position="181"/>
    </location>
</feature>
<gene>
    <name evidence="8" type="ORF">RI543_000539</name>
</gene>
<dbReference type="PROSITE" id="PS51385">
    <property type="entry name" value="YJEF_N"/>
    <property type="match status" value="1"/>
</dbReference>
<comment type="caution">
    <text evidence="8">The sequence shown here is derived from an EMBL/GenBank/DDBJ whole genome shotgun (WGS) entry which is preliminary data.</text>
</comment>
<keyword evidence="9" id="KW-1185">Reference proteome</keyword>
<dbReference type="GO" id="GO:0000932">
    <property type="term" value="C:P-body"/>
    <property type="evidence" value="ECO:0007669"/>
    <property type="project" value="UniProtKB-SubCell"/>
</dbReference>
<dbReference type="InterPro" id="IPR025762">
    <property type="entry name" value="DFDF"/>
</dbReference>
<evidence type="ECO:0000256" key="4">
    <source>
        <dbReference type="ARBA" id="ARBA00022490"/>
    </source>
</evidence>
<feature type="compositionally biased region" description="Low complexity" evidence="5">
    <location>
        <begin position="99"/>
        <end position="138"/>
    </location>
</feature>
<evidence type="ECO:0000256" key="2">
    <source>
        <dbReference type="ARBA" id="ARBA00006610"/>
    </source>
</evidence>
<name>A0AAN7WU56_9SACH</name>
<feature type="compositionally biased region" description="Low complexity" evidence="5">
    <location>
        <begin position="74"/>
        <end position="86"/>
    </location>
</feature>
<dbReference type="CDD" id="cd22576">
    <property type="entry name" value="Edc3_Lsm"/>
    <property type="match status" value="1"/>
</dbReference>
<comment type="subcellular location">
    <subcellularLocation>
        <location evidence="1">Cytoplasm</location>
        <location evidence="1">P-body</location>
    </subcellularLocation>
</comment>
<feature type="region of interest" description="Disordered" evidence="5">
    <location>
        <begin position="74"/>
        <end position="144"/>
    </location>
</feature>
<dbReference type="EMBL" id="JAWIZZ010000022">
    <property type="protein sequence ID" value="KAK5782053.1"/>
    <property type="molecule type" value="Genomic_DNA"/>
</dbReference>
<evidence type="ECO:0000259" key="7">
    <source>
        <dbReference type="PROSITE" id="PS51512"/>
    </source>
</evidence>
<dbReference type="Pfam" id="PF09532">
    <property type="entry name" value="FDF"/>
    <property type="match status" value="1"/>
</dbReference>
<evidence type="ECO:0000259" key="6">
    <source>
        <dbReference type="PROSITE" id="PS51385"/>
    </source>
</evidence>
<evidence type="ECO:0000256" key="5">
    <source>
        <dbReference type="SAM" id="MobiDB-lite"/>
    </source>
</evidence>
<accession>A0AAN7WU56</accession>
<dbReference type="Gene3D" id="3.40.50.10260">
    <property type="entry name" value="YjeF N-terminal domain"/>
    <property type="match status" value="1"/>
</dbReference>
<evidence type="ECO:0000313" key="9">
    <source>
        <dbReference type="Proteomes" id="UP001306508"/>
    </source>
</evidence>
<dbReference type="SMART" id="SM01199">
    <property type="entry name" value="FDF"/>
    <property type="match status" value="1"/>
</dbReference>
<dbReference type="SUPFAM" id="SSF64153">
    <property type="entry name" value="YjeF N-terminal domain-like"/>
    <property type="match status" value="1"/>
</dbReference>
<dbReference type="InterPro" id="IPR019050">
    <property type="entry name" value="FDF_dom"/>
</dbReference>